<evidence type="ECO:0000313" key="3">
    <source>
        <dbReference type="Proteomes" id="UP000019442"/>
    </source>
</evidence>
<keyword evidence="3" id="KW-1185">Reference proteome</keyword>
<dbReference type="AlphaFoldDB" id="W8KEF0"/>
<dbReference type="EMBL" id="CP007268">
    <property type="protein sequence ID" value="AHK78109.1"/>
    <property type="molecule type" value="Genomic_DNA"/>
</dbReference>
<gene>
    <name evidence="2" type="ORF">M911_01620</name>
</gene>
<reference evidence="3" key="2">
    <citation type="submission" date="2014-02" db="EMBL/GenBank/DDBJ databases">
        <title>Draft Genome Sequence of extremely halophilic bacteria Halorhodospira halochloris.</title>
        <authorList>
            <person name="Singh K.S."/>
        </authorList>
    </citation>
    <scope>NUCLEOTIDE SEQUENCE [LARGE SCALE GENOMIC DNA]</scope>
    <source>
        <strain evidence="3">A</strain>
    </source>
</reference>
<name>W8KEF0_9GAMM</name>
<dbReference type="Pfam" id="PF07505">
    <property type="entry name" value="DUF5131"/>
    <property type="match status" value="1"/>
</dbReference>
<dbReference type="RefSeq" id="WP_025280434.1">
    <property type="nucleotide sequence ID" value="NZ_CP007268.1"/>
</dbReference>
<evidence type="ECO:0000256" key="1">
    <source>
        <dbReference type="SAM" id="MobiDB-lite"/>
    </source>
</evidence>
<protein>
    <recommendedName>
        <fullName evidence="4">Phage protein Gp37/Gp68</fullName>
    </recommendedName>
</protein>
<feature type="region of interest" description="Disordered" evidence="1">
    <location>
        <begin position="20"/>
        <end position="40"/>
    </location>
</feature>
<reference evidence="2 3" key="1">
    <citation type="journal article" date="2014" name="J Genomics">
        <title>Draft Genome Sequence of the Extremely Halophilic Phototrophic Purple Sulfur Bacterium Halorhodospira halochloris.</title>
        <authorList>
            <person name="Singh K.S."/>
            <person name="Kirksey J."/>
            <person name="Hoff W.D."/>
            <person name="Deole R."/>
        </authorList>
    </citation>
    <scope>NUCLEOTIDE SEQUENCE [LARGE SCALE GENOMIC DNA]</scope>
    <source>
        <strain evidence="2 3">A</strain>
    </source>
</reference>
<dbReference type="HOGENOM" id="CLU_054184_0_1_6"/>
<dbReference type="InterPro" id="IPR011101">
    <property type="entry name" value="DUF5131"/>
</dbReference>
<proteinExistence type="predicted"/>
<accession>W8KEF0</accession>
<evidence type="ECO:0008006" key="4">
    <source>
        <dbReference type="Google" id="ProtNLM"/>
    </source>
</evidence>
<dbReference type="PATRIC" id="fig|1354791.3.peg.726"/>
<dbReference type="KEGG" id="hhc:M911_01620"/>
<dbReference type="Proteomes" id="UP000019442">
    <property type="component" value="Chromosome"/>
</dbReference>
<organism evidence="2 3">
    <name type="scientific">Ectothiorhodospira haloalkaliphila</name>
    <dbReference type="NCBI Taxonomy" id="421628"/>
    <lineage>
        <taxon>Bacteria</taxon>
        <taxon>Pseudomonadati</taxon>
        <taxon>Pseudomonadota</taxon>
        <taxon>Gammaproteobacteria</taxon>
        <taxon>Chromatiales</taxon>
        <taxon>Ectothiorhodospiraceae</taxon>
        <taxon>Ectothiorhodospira</taxon>
    </lineage>
</organism>
<sequence>MAPGCDNCYAAALDRRTGGNHWEDPPKILSESNWGKPRTWNRKAKKAGERHRVFCGSMCDWCDKNAPESQRDRLWEAVRATPSLDWQLLTKRAPRIKQCLPPDWEDGYPNVWLGVTVEDRKHGLPRIDHLRQVPARVRFLSVEPLLEDLGELDLTGIHWVIVGGESGAGARPMKPEWAYSVRRQCEAQGVAFFFKQWGAVRGKGGKTMDGQVVMRWPAISSERPTA</sequence>
<evidence type="ECO:0000313" key="2">
    <source>
        <dbReference type="EMBL" id="AHK78109.1"/>
    </source>
</evidence>